<evidence type="ECO:0000313" key="7">
    <source>
        <dbReference type="Proteomes" id="UP001596989"/>
    </source>
</evidence>
<organism evidence="6 7">
    <name type="scientific">Paenibacillus chungangensis</name>
    <dbReference type="NCBI Taxonomy" id="696535"/>
    <lineage>
        <taxon>Bacteria</taxon>
        <taxon>Bacillati</taxon>
        <taxon>Bacillota</taxon>
        <taxon>Bacilli</taxon>
        <taxon>Bacillales</taxon>
        <taxon>Paenibacillaceae</taxon>
        <taxon>Paenibacillus</taxon>
    </lineage>
</organism>
<dbReference type="InterPro" id="IPR009057">
    <property type="entry name" value="Homeodomain-like_sf"/>
</dbReference>
<evidence type="ECO:0000259" key="5">
    <source>
        <dbReference type="PROSITE" id="PS50977"/>
    </source>
</evidence>
<dbReference type="Proteomes" id="UP001596989">
    <property type="component" value="Unassembled WGS sequence"/>
</dbReference>
<dbReference type="SUPFAM" id="SSF46689">
    <property type="entry name" value="Homeodomain-like"/>
    <property type="match status" value="1"/>
</dbReference>
<accession>A0ABW3HLS0</accession>
<evidence type="ECO:0000313" key="6">
    <source>
        <dbReference type="EMBL" id="MFD0958464.1"/>
    </source>
</evidence>
<dbReference type="RefSeq" id="WP_377562243.1">
    <property type="nucleotide sequence ID" value="NZ_JBHTJZ010000005.1"/>
</dbReference>
<dbReference type="SUPFAM" id="SSF48498">
    <property type="entry name" value="Tetracyclin repressor-like, C-terminal domain"/>
    <property type="match status" value="1"/>
</dbReference>
<protein>
    <submittedName>
        <fullName evidence="6">TetR/AcrR family transcriptional regulator</fullName>
    </submittedName>
</protein>
<keyword evidence="7" id="KW-1185">Reference proteome</keyword>
<feature type="domain" description="HTH tetR-type" evidence="5">
    <location>
        <begin position="16"/>
        <end position="76"/>
    </location>
</feature>
<keyword evidence="2 4" id="KW-0238">DNA-binding</keyword>
<dbReference type="InterPro" id="IPR001647">
    <property type="entry name" value="HTH_TetR"/>
</dbReference>
<evidence type="ECO:0000256" key="1">
    <source>
        <dbReference type="ARBA" id="ARBA00023015"/>
    </source>
</evidence>
<reference evidence="7" key="1">
    <citation type="journal article" date="2019" name="Int. J. Syst. Evol. Microbiol.">
        <title>The Global Catalogue of Microorganisms (GCM) 10K type strain sequencing project: providing services to taxonomists for standard genome sequencing and annotation.</title>
        <authorList>
            <consortium name="The Broad Institute Genomics Platform"/>
            <consortium name="The Broad Institute Genome Sequencing Center for Infectious Disease"/>
            <person name="Wu L."/>
            <person name="Ma J."/>
        </authorList>
    </citation>
    <scope>NUCLEOTIDE SEQUENCE [LARGE SCALE GENOMIC DNA]</scope>
    <source>
        <strain evidence="7">CCUG 59129</strain>
    </source>
</reference>
<evidence type="ECO:0000256" key="3">
    <source>
        <dbReference type="ARBA" id="ARBA00023163"/>
    </source>
</evidence>
<dbReference type="PRINTS" id="PR00455">
    <property type="entry name" value="HTHTETR"/>
</dbReference>
<dbReference type="InterPro" id="IPR036271">
    <property type="entry name" value="Tet_transcr_reg_TetR-rel_C_sf"/>
</dbReference>
<proteinExistence type="predicted"/>
<evidence type="ECO:0000256" key="4">
    <source>
        <dbReference type="PROSITE-ProRule" id="PRU00335"/>
    </source>
</evidence>
<comment type="caution">
    <text evidence="6">The sequence shown here is derived from an EMBL/GenBank/DDBJ whole genome shotgun (WGS) entry which is preliminary data.</text>
</comment>
<evidence type="ECO:0000256" key="2">
    <source>
        <dbReference type="ARBA" id="ARBA00023125"/>
    </source>
</evidence>
<feature type="DNA-binding region" description="H-T-H motif" evidence="4">
    <location>
        <begin position="39"/>
        <end position="58"/>
    </location>
</feature>
<keyword evidence="1" id="KW-0805">Transcription regulation</keyword>
<dbReference type="EMBL" id="JBHTJZ010000005">
    <property type="protein sequence ID" value="MFD0958464.1"/>
    <property type="molecule type" value="Genomic_DNA"/>
</dbReference>
<name>A0ABW3HLS0_9BACL</name>
<gene>
    <name evidence="6" type="ORF">ACFQ2I_03600</name>
</gene>
<dbReference type="InterPro" id="IPR050109">
    <property type="entry name" value="HTH-type_TetR-like_transc_reg"/>
</dbReference>
<dbReference type="Pfam" id="PF00440">
    <property type="entry name" value="TetR_N"/>
    <property type="match status" value="1"/>
</dbReference>
<keyword evidence="3" id="KW-0804">Transcription</keyword>
<dbReference type="PANTHER" id="PTHR30055:SF234">
    <property type="entry name" value="HTH-TYPE TRANSCRIPTIONAL REGULATOR BETI"/>
    <property type="match status" value="1"/>
</dbReference>
<dbReference type="PROSITE" id="PS50977">
    <property type="entry name" value="HTH_TETR_2"/>
    <property type="match status" value="1"/>
</dbReference>
<dbReference type="PANTHER" id="PTHR30055">
    <property type="entry name" value="HTH-TYPE TRANSCRIPTIONAL REGULATOR RUTR"/>
    <property type="match status" value="1"/>
</dbReference>
<dbReference type="Gene3D" id="1.10.357.10">
    <property type="entry name" value="Tetracycline Repressor, domain 2"/>
    <property type="match status" value="1"/>
</dbReference>
<sequence>MRPKERYKREREERKKKRSHHILQAAETVFFRKGTEFTTMNDIAEEAHIGVATVFRYYANKESLMAAIASNMMGEILDSFQNIADRPVTCLEKMGELFDYFRSLLEKNRSSFIKFMEDLHLNVSYSRQSNGMLEESETVGRRIYEVFCSIIEQGEHDGSLRSDLDTRDVLLTVVNAFGLFSSKLSYQKNVLLLPTEVEPERQLAIMKAIILDYLKP</sequence>